<dbReference type="GO" id="GO:0003700">
    <property type="term" value="F:DNA-binding transcription factor activity"/>
    <property type="evidence" value="ECO:0007669"/>
    <property type="project" value="InterPro"/>
</dbReference>
<name>A0AA38CP95_TAXCH</name>
<dbReference type="Pfam" id="PF00447">
    <property type="entry name" value="HSF_DNA-bind"/>
    <property type="match status" value="1"/>
</dbReference>
<reference evidence="11 12" key="1">
    <citation type="journal article" date="2021" name="Nat. Plants">
        <title>The Taxus genome provides insights into paclitaxel biosynthesis.</title>
        <authorList>
            <person name="Xiong X."/>
            <person name="Gou J."/>
            <person name="Liao Q."/>
            <person name="Li Y."/>
            <person name="Zhou Q."/>
            <person name="Bi G."/>
            <person name="Li C."/>
            <person name="Du R."/>
            <person name="Wang X."/>
            <person name="Sun T."/>
            <person name="Guo L."/>
            <person name="Liang H."/>
            <person name="Lu P."/>
            <person name="Wu Y."/>
            <person name="Zhang Z."/>
            <person name="Ro D.K."/>
            <person name="Shang Y."/>
            <person name="Huang S."/>
            <person name="Yan J."/>
        </authorList>
    </citation>
    <scope>NUCLEOTIDE SEQUENCE [LARGE SCALE GENOMIC DNA]</scope>
    <source>
        <strain evidence="11">Ta-2019</strain>
    </source>
</reference>
<evidence type="ECO:0000256" key="7">
    <source>
        <dbReference type="ARBA" id="ARBA00023242"/>
    </source>
</evidence>
<evidence type="ECO:0000256" key="6">
    <source>
        <dbReference type="ARBA" id="ARBA00023163"/>
    </source>
</evidence>
<comment type="subcellular location">
    <subcellularLocation>
        <location evidence="1">Nucleus</location>
    </subcellularLocation>
</comment>
<dbReference type="InterPro" id="IPR036388">
    <property type="entry name" value="WH-like_DNA-bd_sf"/>
</dbReference>
<evidence type="ECO:0000256" key="9">
    <source>
        <dbReference type="SAM" id="Coils"/>
    </source>
</evidence>
<evidence type="ECO:0000313" key="12">
    <source>
        <dbReference type="Proteomes" id="UP000824469"/>
    </source>
</evidence>
<dbReference type="InterPro" id="IPR000232">
    <property type="entry name" value="HSF_DNA-bd"/>
</dbReference>
<dbReference type="PRINTS" id="PR00056">
    <property type="entry name" value="HSFDOMAIN"/>
</dbReference>
<protein>
    <recommendedName>
        <fullName evidence="10">HSF-type DNA-binding domain-containing protein</fullName>
    </recommendedName>
</protein>
<feature type="coiled-coil region" evidence="9">
    <location>
        <begin position="135"/>
        <end position="162"/>
    </location>
</feature>
<dbReference type="GO" id="GO:0000978">
    <property type="term" value="F:RNA polymerase II cis-regulatory region sequence-specific DNA binding"/>
    <property type="evidence" value="ECO:0007669"/>
    <property type="project" value="TreeGrafter"/>
</dbReference>
<dbReference type="OMA" id="ENQRRKW"/>
<evidence type="ECO:0000256" key="4">
    <source>
        <dbReference type="ARBA" id="ARBA00023016"/>
    </source>
</evidence>
<sequence length="173" mass="20350">MDRNGTDSATPFLTKTYEIVDDPSTDFVVSWSAGNNSFLVKDPHYFSLNLLPRYFKHCNIYSFVRQLNTYGFRKVDPDKWEFAHESFLRGQKQLLKSIRRRRSSHQGNAGTSSHGLGVEYDFDGEFDEGAIVVEIAQLKKEQENIDREMEDMKRRLELTERKTPTDDRFFWLH</sequence>
<keyword evidence="2" id="KW-0597">Phosphoprotein</keyword>
<evidence type="ECO:0000259" key="10">
    <source>
        <dbReference type="SMART" id="SM00415"/>
    </source>
</evidence>
<organism evidence="11 12">
    <name type="scientific">Taxus chinensis</name>
    <name type="common">Chinese yew</name>
    <name type="synonym">Taxus wallichiana var. chinensis</name>
    <dbReference type="NCBI Taxonomy" id="29808"/>
    <lineage>
        <taxon>Eukaryota</taxon>
        <taxon>Viridiplantae</taxon>
        <taxon>Streptophyta</taxon>
        <taxon>Embryophyta</taxon>
        <taxon>Tracheophyta</taxon>
        <taxon>Spermatophyta</taxon>
        <taxon>Pinopsida</taxon>
        <taxon>Pinidae</taxon>
        <taxon>Conifers II</taxon>
        <taxon>Cupressales</taxon>
        <taxon>Taxaceae</taxon>
        <taxon>Taxus</taxon>
    </lineage>
</organism>
<proteinExistence type="inferred from homology"/>
<gene>
    <name evidence="11" type="ORF">KI387_043844</name>
</gene>
<evidence type="ECO:0000256" key="2">
    <source>
        <dbReference type="ARBA" id="ARBA00022553"/>
    </source>
</evidence>
<keyword evidence="9" id="KW-0175">Coiled coil</keyword>
<comment type="caution">
    <text evidence="11">The sequence shown here is derived from an EMBL/GenBank/DDBJ whole genome shotgun (WGS) entry which is preliminary data.</text>
</comment>
<dbReference type="GO" id="GO:0006357">
    <property type="term" value="P:regulation of transcription by RNA polymerase II"/>
    <property type="evidence" value="ECO:0007669"/>
    <property type="project" value="TreeGrafter"/>
</dbReference>
<dbReference type="AlphaFoldDB" id="A0AA38CP95"/>
<dbReference type="SUPFAM" id="SSF46785">
    <property type="entry name" value="Winged helix' DNA-binding domain"/>
    <property type="match status" value="1"/>
</dbReference>
<dbReference type="Proteomes" id="UP000824469">
    <property type="component" value="Unassembled WGS sequence"/>
</dbReference>
<dbReference type="GO" id="GO:0005634">
    <property type="term" value="C:nucleus"/>
    <property type="evidence" value="ECO:0007669"/>
    <property type="project" value="UniProtKB-SubCell"/>
</dbReference>
<feature type="domain" description="HSF-type DNA-binding" evidence="10">
    <location>
        <begin position="8"/>
        <end position="101"/>
    </location>
</feature>
<evidence type="ECO:0000256" key="8">
    <source>
        <dbReference type="RuleBase" id="RU004020"/>
    </source>
</evidence>
<keyword evidence="3" id="KW-0805">Transcription regulation</keyword>
<dbReference type="InterPro" id="IPR036390">
    <property type="entry name" value="WH_DNA-bd_sf"/>
</dbReference>
<dbReference type="Gene3D" id="1.10.10.10">
    <property type="entry name" value="Winged helix-like DNA-binding domain superfamily/Winged helix DNA-binding domain"/>
    <property type="match status" value="1"/>
</dbReference>
<accession>A0AA38CP95</accession>
<dbReference type="PANTHER" id="PTHR10015:SF322">
    <property type="entry name" value="HEAT STRESS TRANSCRIPTION FACTOR A-7A"/>
    <property type="match status" value="1"/>
</dbReference>
<dbReference type="EMBL" id="JAHRHJ020000009">
    <property type="protein sequence ID" value="KAH9303482.1"/>
    <property type="molecule type" value="Genomic_DNA"/>
</dbReference>
<keyword evidence="12" id="KW-1185">Reference proteome</keyword>
<evidence type="ECO:0000313" key="11">
    <source>
        <dbReference type="EMBL" id="KAH9303482.1"/>
    </source>
</evidence>
<dbReference type="FunFam" id="1.10.10.10:FF:000057">
    <property type="entry name" value="Heat shock transcription factor 1"/>
    <property type="match status" value="1"/>
</dbReference>
<dbReference type="PANTHER" id="PTHR10015">
    <property type="entry name" value="HEAT SHOCK TRANSCRIPTION FACTOR"/>
    <property type="match status" value="1"/>
</dbReference>
<dbReference type="SMART" id="SM00415">
    <property type="entry name" value="HSF"/>
    <property type="match status" value="1"/>
</dbReference>
<keyword evidence="5" id="KW-0238">DNA-binding</keyword>
<dbReference type="GO" id="GO:0034605">
    <property type="term" value="P:cellular response to heat"/>
    <property type="evidence" value="ECO:0007669"/>
    <property type="project" value="TreeGrafter"/>
</dbReference>
<keyword evidence="7" id="KW-0539">Nucleus</keyword>
<keyword evidence="4" id="KW-0346">Stress response</keyword>
<evidence type="ECO:0000256" key="1">
    <source>
        <dbReference type="ARBA" id="ARBA00004123"/>
    </source>
</evidence>
<keyword evidence="6" id="KW-0804">Transcription</keyword>
<evidence type="ECO:0000256" key="3">
    <source>
        <dbReference type="ARBA" id="ARBA00023015"/>
    </source>
</evidence>
<comment type="similarity">
    <text evidence="8">Belongs to the HSF family.</text>
</comment>
<evidence type="ECO:0000256" key="5">
    <source>
        <dbReference type="ARBA" id="ARBA00023125"/>
    </source>
</evidence>